<dbReference type="PANTHER" id="PTHR45708:SF49">
    <property type="entry name" value="ENDOCHITINASE"/>
    <property type="match status" value="1"/>
</dbReference>
<dbReference type="Gene3D" id="3.20.20.80">
    <property type="entry name" value="Glycosidases"/>
    <property type="match status" value="1"/>
</dbReference>
<dbReference type="GO" id="GO:0004568">
    <property type="term" value="F:chitinase activity"/>
    <property type="evidence" value="ECO:0007669"/>
    <property type="project" value="TreeGrafter"/>
</dbReference>
<dbReference type="SUPFAM" id="SSF51445">
    <property type="entry name" value="(Trans)glycosidases"/>
    <property type="match status" value="1"/>
</dbReference>
<keyword evidence="1 4" id="KW-0378">Hydrolase</keyword>
<dbReference type="GO" id="GO:0005975">
    <property type="term" value="P:carbohydrate metabolic process"/>
    <property type="evidence" value="ECO:0007669"/>
    <property type="project" value="InterPro"/>
</dbReference>
<evidence type="ECO:0000313" key="4">
    <source>
        <dbReference type="EMBL" id="RUP46801.1"/>
    </source>
</evidence>
<comment type="caution">
    <text evidence="4">The sequence shown here is derived from an EMBL/GenBank/DDBJ whole genome shotgun (WGS) entry which is preliminary data.</text>
</comment>
<dbReference type="PANTHER" id="PTHR45708">
    <property type="entry name" value="ENDOCHITINASE"/>
    <property type="match status" value="1"/>
</dbReference>
<feature type="domain" description="GH18" evidence="3">
    <location>
        <begin position="74"/>
        <end position="309"/>
    </location>
</feature>
<dbReference type="InterPro" id="IPR001223">
    <property type="entry name" value="Glyco_hydro18_cat"/>
</dbReference>
<proteinExistence type="predicted"/>
<dbReference type="AlphaFoldDB" id="A0A433D857"/>
<protein>
    <submittedName>
        <fullName evidence="4">Glycoside hydrolase superfamily</fullName>
    </submittedName>
</protein>
<keyword evidence="5" id="KW-1185">Reference proteome</keyword>
<evidence type="ECO:0000256" key="1">
    <source>
        <dbReference type="ARBA" id="ARBA00022801"/>
    </source>
</evidence>
<dbReference type="PROSITE" id="PS51910">
    <property type="entry name" value="GH18_2"/>
    <property type="match status" value="1"/>
</dbReference>
<reference evidence="4 5" key="1">
    <citation type="journal article" date="2018" name="New Phytol.">
        <title>Phylogenomics of Endogonaceae and evolution of mycorrhizas within Mucoromycota.</title>
        <authorList>
            <person name="Chang Y."/>
            <person name="Desiro A."/>
            <person name="Na H."/>
            <person name="Sandor L."/>
            <person name="Lipzen A."/>
            <person name="Clum A."/>
            <person name="Barry K."/>
            <person name="Grigoriev I.V."/>
            <person name="Martin F.M."/>
            <person name="Stajich J.E."/>
            <person name="Smith M.E."/>
            <person name="Bonito G."/>
            <person name="Spatafora J.W."/>
        </authorList>
    </citation>
    <scope>NUCLEOTIDE SEQUENCE [LARGE SCALE GENOMIC DNA]</scope>
    <source>
        <strain evidence="4 5">GMNB39</strain>
    </source>
</reference>
<dbReference type="InterPro" id="IPR050542">
    <property type="entry name" value="Glycosyl_Hydrlase18_Chitinase"/>
</dbReference>
<dbReference type="EMBL" id="RBNI01005350">
    <property type="protein sequence ID" value="RUP46801.1"/>
    <property type="molecule type" value="Genomic_DNA"/>
</dbReference>
<gene>
    <name evidence="4" type="ORF">BC936DRAFT_146510</name>
</gene>
<evidence type="ECO:0000256" key="2">
    <source>
        <dbReference type="ARBA" id="ARBA00023295"/>
    </source>
</evidence>
<accession>A0A433D857</accession>
<dbReference type="InterPro" id="IPR017853">
    <property type="entry name" value="GH"/>
</dbReference>
<name>A0A433D857_9FUNG</name>
<dbReference type="GO" id="GO:0005576">
    <property type="term" value="C:extracellular region"/>
    <property type="evidence" value="ECO:0007669"/>
    <property type="project" value="TreeGrafter"/>
</dbReference>
<keyword evidence="2" id="KW-0326">Glycosidase</keyword>
<dbReference type="Proteomes" id="UP000268093">
    <property type="component" value="Unassembled WGS sequence"/>
</dbReference>
<evidence type="ECO:0000259" key="3">
    <source>
        <dbReference type="PROSITE" id="PS51910"/>
    </source>
</evidence>
<dbReference type="Pfam" id="PF00704">
    <property type="entry name" value="Glyco_hydro_18"/>
    <property type="match status" value="1"/>
</dbReference>
<dbReference type="OrthoDB" id="6020543at2759"/>
<organism evidence="4 5">
    <name type="scientific">Jimgerdemannia flammicorona</name>
    <dbReference type="NCBI Taxonomy" id="994334"/>
    <lineage>
        <taxon>Eukaryota</taxon>
        <taxon>Fungi</taxon>
        <taxon>Fungi incertae sedis</taxon>
        <taxon>Mucoromycota</taxon>
        <taxon>Mucoromycotina</taxon>
        <taxon>Endogonomycetes</taxon>
        <taxon>Endogonales</taxon>
        <taxon>Endogonaceae</taxon>
        <taxon>Jimgerdemannia</taxon>
    </lineage>
</organism>
<evidence type="ECO:0000313" key="5">
    <source>
        <dbReference type="Proteomes" id="UP000268093"/>
    </source>
</evidence>
<sequence length="309" mass="34126">MKSMQCRRIFRAKLTKTDIFADFTRNTFSDPLNYITMVKIFSPLLAICAVALSVLVSASPLEKRSGTFNPACNNNVVLYWGQDSAAGGGLTLQGPLRQYCDGNSDILVLAFVTKFHDGTVSIIRMQGYPVLNFANQCDPVNNFNGTNLVSRSSEFFAKHCANIIFMTHFHPSLPQQLHCPAIGADIKYCQSQGKIVLLSLGGWTSETIAPDATAFADQLWNLFGEGSSPIRPFDDAHIDGFDWDIEHDPGTDMIAIANRLTYHYKTASKKYYMTAAPFCSGLSTQAYNAAFLKNIYVDFVSVRCGVIGY</sequence>